<dbReference type="Proteomes" id="UP001198701">
    <property type="component" value="Unassembled WGS sequence"/>
</dbReference>
<keyword evidence="4" id="KW-1185">Reference proteome</keyword>
<feature type="domain" description="MobA-like NTP transferase" evidence="2">
    <location>
        <begin position="5"/>
        <end position="166"/>
    </location>
</feature>
<proteinExistence type="predicted"/>
<protein>
    <submittedName>
        <fullName evidence="3">Nucleotidyltransferase family protein</fullName>
    </submittedName>
</protein>
<dbReference type="EMBL" id="JAJHPV010000002">
    <property type="protein sequence ID" value="MCC6069588.1"/>
    <property type="molecule type" value="Genomic_DNA"/>
</dbReference>
<evidence type="ECO:0000313" key="4">
    <source>
        <dbReference type="Proteomes" id="UP001198701"/>
    </source>
</evidence>
<dbReference type="RefSeq" id="WP_229430519.1">
    <property type="nucleotide sequence ID" value="NZ_JAJHPV010000002.1"/>
</dbReference>
<reference evidence="3 4" key="1">
    <citation type="submission" date="2021-11" db="EMBL/GenBank/DDBJ databases">
        <authorList>
            <person name="Huq M.A."/>
        </authorList>
    </citation>
    <scope>NUCLEOTIDE SEQUENCE [LARGE SCALE GENOMIC DNA]</scope>
    <source>
        <strain evidence="3 4">MAHUQ-52</strain>
    </source>
</reference>
<gene>
    <name evidence="3" type="ORF">LMJ30_01265</name>
</gene>
<evidence type="ECO:0000259" key="2">
    <source>
        <dbReference type="Pfam" id="PF12804"/>
    </source>
</evidence>
<dbReference type="SUPFAM" id="SSF53448">
    <property type="entry name" value="Nucleotide-diphospho-sugar transferases"/>
    <property type="match status" value="1"/>
</dbReference>
<dbReference type="Pfam" id="PF12804">
    <property type="entry name" value="NTP_transf_3"/>
    <property type="match status" value="1"/>
</dbReference>
<dbReference type="CDD" id="cd04182">
    <property type="entry name" value="GT_2_like_f"/>
    <property type="match status" value="1"/>
</dbReference>
<dbReference type="PANTHER" id="PTHR43777">
    <property type="entry name" value="MOLYBDENUM COFACTOR CYTIDYLYLTRANSFERASE"/>
    <property type="match status" value="1"/>
</dbReference>
<dbReference type="Gene3D" id="3.90.550.10">
    <property type="entry name" value="Spore Coat Polysaccharide Biosynthesis Protein SpsA, Chain A"/>
    <property type="match status" value="1"/>
</dbReference>
<evidence type="ECO:0000313" key="3">
    <source>
        <dbReference type="EMBL" id="MCC6069588.1"/>
    </source>
</evidence>
<sequence>MAIVGILLAAGRGRRFDPSGGRNKLLQCLPGGATVVASSAKAMLAALPKVVAVVGPQGGEVAALLRDLGCDVTVCARADDGMGASLAHAIGQSGQAGGWLIALGDMPHVQPSTIAALANAVEEGSGIAVPVMQGRRGNPVAFGRQHLAGLLAAGGDQGARNIVKANPVREVEVDDPGIFQDIDTAADLSTRGVSG</sequence>
<dbReference type="PANTHER" id="PTHR43777:SF1">
    <property type="entry name" value="MOLYBDENUM COFACTOR CYTIDYLYLTRANSFERASE"/>
    <property type="match status" value="1"/>
</dbReference>
<comment type="caution">
    <text evidence="3">The sequence shown here is derived from an EMBL/GenBank/DDBJ whole genome shotgun (WGS) entry which is preliminary data.</text>
</comment>
<organism evidence="3 4">
    <name type="scientific">Massilia agrisoli</name>
    <dbReference type="NCBI Taxonomy" id="2892444"/>
    <lineage>
        <taxon>Bacteria</taxon>
        <taxon>Pseudomonadati</taxon>
        <taxon>Pseudomonadota</taxon>
        <taxon>Betaproteobacteria</taxon>
        <taxon>Burkholderiales</taxon>
        <taxon>Oxalobacteraceae</taxon>
        <taxon>Telluria group</taxon>
        <taxon>Massilia</taxon>
    </lineage>
</organism>
<evidence type="ECO:0000256" key="1">
    <source>
        <dbReference type="ARBA" id="ARBA00022842"/>
    </source>
</evidence>
<accession>A0ABS8IP28</accession>
<dbReference type="InterPro" id="IPR025877">
    <property type="entry name" value="MobA-like_NTP_Trfase"/>
</dbReference>
<keyword evidence="1" id="KW-0460">Magnesium</keyword>
<name>A0ABS8IP28_9BURK</name>
<dbReference type="InterPro" id="IPR029044">
    <property type="entry name" value="Nucleotide-diphossugar_trans"/>
</dbReference>